<dbReference type="InterPro" id="IPR041698">
    <property type="entry name" value="Methyltransf_25"/>
</dbReference>
<sequence>MNYQGPGWWKNQPVRYILFPGRHHLITAFQLRHLAALVATNDGAEVVWAITSADHGGTQRNPIQGERRLGLVEAVTAGADLPSLTFLIGNRRPKPDFAHYVIEEIRTQTGGRVAMSPENTLVACSTPEVADGYRALGYAIDPVELGTDETRPWQVVEALIDAGDGWADRVASTMAPGAVDYYRRYGLAAAIQSIYADPLIDSDDGDITVTRDYATYRAAFENNAWRKVTEFSDAVRPGRIVDVGCATGQTIKLLSELPELFESDFYGVEVARPLYEICEQRRSNGEFGDANVFFHQRNIMQTQLFDDDSLDTVISMALTHEIESYLGRDELLEFCSRVYSMLRPGGVWINYDVVGPDGREDLVLAELTDDDGAAEGDLKDLSTRARFERFVHDFRREEGDGISYEPVEVDGRSLVRLTRGALYEFLAKKDYVDSWFSEAHEAFCFFSPSEWVALLEANGFVMTRDTRGIQNPWLIENRFAPAVSVFVQDADGALIPDDWSWTNVLLVAEKPAD</sequence>
<dbReference type="STRING" id="1332264.BW730_11795"/>
<accession>A0A1Q2CPL4</accession>
<organism evidence="2 3">
    <name type="scientific">Tessaracoccus aquimaris</name>
    <dbReference type="NCBI Taxonomy" id="1332264"/>
    <lineage>
        <taxon>Bacteria</taxon>
        <taxon>Bacillati</taxon>
        <taxon>Actinomycetota</taxon>
        <taxon>Actinomycetes</taxon>
        <taxon>Propionibacteriales</taxon>
        <taxon>Propionibacteriaceae</taxon>
        <taxon>Tessaracoccus</taxon>
    </lineage>
</organism>
<feature type="domain" description="Methyltransferase" evidence="1">
    <location>
        <begin position="240"/>
        <end position="346"/>
    </location>
</feature>
<keyword evidence="3" id="KW-1185">Reference proteome</keyword>
<evidence type="ECO:0000259" key="1">
    <source>
        <dbReference type="Pfam" id="PF13649"/>
    </source>
</evidence>
<dbReference type="SUPFAM" id="SSF53335">
    <property type="entry name" value="S-adenosyl-L-methionine-dependent methyltransferases"/>
    <property type="match status" value="1"/>
</dbReference>
<dbReference type="AlphaFoldDB" id="A0A1Q2CPL4"/>
<dbReference type="InterPro" id="IPR029063">
    <property type="entry name" value="SAM-dependent_MTases_sf"/>
</dbReference>
<protein>
    <recommendedName>
        <fullName evidence="1">Methyltransferase domain-containing protein</fullName>
    </recommendedName>
</protein>
<dbReference type="KEGG" id="tes:BW730_11795"/>
<dbReference type="Pfam" id="PF13649">
    <property type="entry name" value="Methyltransf_25"/>
    <property type="match status" value="1"/>
</dbReference>
<evidence type="ECO:0000313" key="2">
    <source>
        <dbReference type="EMBL" id="AQP48068.1"/>
    </source>
</evidence>
<gene>
    <name evidence="2" type="ORF">BW730_11795</name>
</gene>
<dbReference type="EMBL" id="CP019606">
    <property type="protein sequence ID" value="AQP48068.1"/>
    <property type="molecule type" value="Genomic_DNA"/>
</dbReference>
<name>A0A1Q2CPL4_9ACTN</name>
<proteinExistence type="predicted"/>
<dbReference type="Gene3D" id="3.40.50.150">
    <property type="entry name" value="Vaccinia Virus protein VP39"/>
    <property type="match status" value="1"/>
</dbReference>
<evidence type="ECO:0000313" key="3">
    <source>
        <dbReference type="Proteomes" id="UP000188145"/>
    </source>
</evidence>
<dbReference type="Proteomes" id="UP000188145">
    <property type="component" value="Chromosome"/>
</dbReference>
<dbReference type="CDD" id="cd02440">
    <property type="entry name" value="AdoMet_MTases"/>
    <property type="match status" value="1"/>
</dbReference>
<reference evidence="3" key="1">
    <citation type="submission" date="2017-02" db="EMBL/GenBank/DDBJ databases">
        <title>Tessaracoccus aquaemaris sp. nov., isolated from the intestine of a Korean rockfish, Sebastes schlegelii, in a marine aquaculture pond.</title>
        <authorList>
            <person name="Tak E.J."/>
            <person name="Bae J.-W."/>
        </authorList>
    </citation>
    <scope>NUCLEOTIDE SEQUENCE [LARGE SCALE GENOMIC DNA]</scope>
    <source>
        <strain evidence="3">NSG39</strain>
    </source>
</reference>